<organism evidence="2 3">
    <name type="scientific">Candidatus Sulfotelmatobacter kueseliae</name>
    <dbReference type="NCBI Taxonomy" id="2042962"/>
    <lineage>
        <taxon>Bacteria</taxon>
        <taxon>Pseudomonadati</taxon>
        <taxon>Acidobacteriota</taxon>
        <taxon>Terriglobia</taxon>
        <taxon>Terriglobales</taxon>
        <taxon>Candidatus Korobacteraceae</taxon>
        <taxon>Candidatus Sulfotelmatobacter</taxon>
    </lineage>
</organism>
<dbReference type="Proteomes" id="UP000238701">
    <property type="component" value="Unassembled WGS sequence"/>
</dbReference>
<dbReference type="InterPro" id="IPR023210">
    <property type="entry name" value="NADP_OxRdtase_dom"/>
</dbReference>
<evidence type="ECO:0000313" key="3">
    <source>
        <dbReference type="Proteomes" id="UP000238701"/>
    </source>
</evidence>
<proteinExistence type="predicted"/>
<dbReference type="PANTHER" id="PTHR43312">
    <property type="entry name" value="D-THREO-ALDOSE 1-DEHYDROGENASE"/>
    <property type="match status" value="1"/>
</dbReference>
<protein>
    <submittedName>
        <fullName evidence="2">Predicted oxidoreductases of the aldo/keto reductase family</fullName>
    </submittedName>
</protein>
<dbReference type="Pfam" id="PF00248">
    <property type="entry name" value="Aldo_ket_red"/>
    <property type="match status" value="1"/>
</dbReference>
<sequence>MERREFLKVGTAAGLIGSTRMLEPLAKAEQPTINTAPIPRRALGKTGEKLSIVGFAGIVVMENGPSFASNIVAEAVDRGINYFDVAPTYGNAQERLGPALQPYRDRVFLACKEEDWSQEGSAKLLEESLRLLHTDHVDLYQFHALSKMSDLEQIFGPRGAMETFEAARKAGKLRFIGFSAHSVEVALAAMDRYPFDTILFPINFVLYSQAKFGPQVIEKARQKGMGIMALKGMAKTTWPPSEKSDHPHPKCWYEPAAFPEEAAMGLRWALSQPITAAIPPGDERYFRLGMDVAQNFQPITEAEQQRLIAGATGVNPIFHLGVV</sequence>
<dbReference type="CDD" id="cd19100">
    <property type="entry name" value="AKR_unchar"/>
    <property type="match status" value="1"/>
</dbReference>
<evidence type="ECO:0000313" key="2">
    <source>
        <dbReference type="EMBL" id="SPF36642.1"/>
    </source>
</evidence>
<dbReference type="InterPro" id="IPR053135">
    <property type="entry name" value="AKR2_Oxidoreductase"/>
</dbReference>
<accession>A0A2U3KAD9</accession>
<reference evidence="3" key="1">
    <citation type="submission" date="2018-02" db="EMBL/GenBank/DDBJ databases">
        <authorList>
            <person name="Hausmann B."/>
        </authorList>
    </citation>
    <scope>NUCLEOTIDE SEQUENCE [LARGE SCALE GENOMIC DNA]</scope>
    <source>
        <strain evidence="3">Peat soil MAG SbA1</strain>
    </source>
</reference>
<dbReference type="InterPro" id="IPR036812">
    <property type="entry name" value="NAD(P)_OxRdtase_dom_sf"/>
</dbReference>
<dbReference type="SUPFAM" id="SSF51430">
    <property type="entry name" value="NAD(P)-linked oxidoreductase"/>
    <property type="match status" value="1"/>
</dbReference>
<feature type="domain" description="NADP-dependent oxidoreductase" evidence="1">
    <location>
        <begin position="65"/>
        <end position="243"/>
    </location>
</feature>
<dbReference type="PANTHER" id="PTHR43312:SF1">
    <property type="entry name" value="NADP-DEPENDENT OXIDOREDUCTASE DOMAIN-CONTAINING PROTEIN"/>
    <property type="match status" value="1"/>
</dbReference>
<evidence type="ECO:0000259" key="1">
    <source>
        <dbReference type="Pfam" id="PF00248"/>
    </source>
</evidence>
<dbReference type="EMBL" id="OMOD01000068">
    <property type="protein sequence ID" value="SPF36642.1"/>
    <property type="molecule type" value="Genomic_DNA"/>
</dbReference>
<gene>
    <name evidence="2" type="ORF">SBA1_160012</name>
</gene>
<dbReference type="AlphaFoldDB" id="A0A2U3KAD9"/>
<dbReference type="Gene3D" id="3.20.20.100">
    <property type="entry name" value="NADP-dependent oxidoreductase domain"/>
    <property type="match status" value="1"/>
</dbReference>
<name>A0A2U3KAD9_9BACT</name>